<accession>A0ABR2I4D7</accession>
<organism evidence="3 4">
    <name type="scientific">Apiospora arundinis</name>
    <dbReference type="NCBI Taxonomy" id="335852"/>
    <lineage>
        <taxon>Eukaryota</taxon>
        <taxon>Fungi</taxon>
        <taxon>Dikarya</taxon>
        <taxon>Ascomycota</taxon>
        <taxon>Pezizomycotina</taxon>
        <taxon>Sordariomycetes</taxon>
        <taxon>Xylariomycetidae</taxon>
        <taxon>Amphisphaeriales</taxon>
        <taxon>Apiosporaceae</taxon>
        <taxon>Apiospora</taxon>
    </lineage>
</organism>
<name>A0ABR2I4D7_9PEZI</name>
<gene>
    <name evidence="3" type="ORF">PGQ11_013185</name>
</gene>
<evidence type="ECO:0000313" key="4">
    <source>
        <dbReference type="Proteomes" id="UP001390339"/>
    </source>
</evidence>
<dbReference type="EMBL" id="JAPCWZ010000007">
    <property type="protein sequence ID" value="KAK8857273.1"/>
    <property type="molecule type" value="Genomic_DNA"/>
</dbReference>
<feature type="region of interest" description="Disordered" evidence="1">
    <location>
        <begin position="168"/>
        <end position="188"/>
    </location>
</feature>
<keyword evidence="2" id="KW-1133">Transmembrane helix</keyword>
<evidence type="ECO:0000313" key="3">
    <source>
        <dbReference type="EMBL" id="KAK8857273.1"/>
    </source>
</evidence>
<feature type="transmembrane region" description="Helical" evidence="2">
    <location>
        <begin position="72"/>
        <end position="95"/>
    </location>
</feature>
<feature type="compositionally biased region" description="Basic and acidic residues" evidence="1">
    <location>
        <begin position="120"/>
        <end position="130"/>
    </location>
</feature>
<keyword evidence="2" id="KW-0472">Membrane</keyword>
<feature type="region of interest" description="Disordered" evidence="1">
    <location>
        <begin position="112"/>
        <end position="140"/>
    </location>
</feature>
<keyword evidence="4" id="KW-1185">Reference proteome</keyword>
<keyword evidence="2" id="KW-0812">Transmembrane</keyword>
<sequence length="188" mass="21089">MYLLAMNLCGKMLALALARRRHETEEAAATRDENGAGGLFQGAPTLTIIPSPSSSNNDHSTEHKVNIDTGHLVLYIIAGFIVGVFVPVLLIVFCTETKDMCRRRRRQFGGLLPGRRGRTREREREREEITRRRKKHNRQQQIIALHPLNTPFEHAVVPVPRDWVVDGNPAVSEGGAAQGERNNRSHSI</sequence>
<protein>
    <submittedName>
        <fullName evidence="3">Uncharacterized protein</fullName>
    </submittedName>
</protein>
<comment type="caution">
    <text evidence="3">The sequence shown here is derived from an EMBL/GenBank/DDBJ whole genome shotgun (WGS) entry which is preliminary data.</text>
</comment>
<dbReference type="Proteomes" id="UP001390339">
    <property type="component" value="Unassembled WGS sequence"/>
</dbReference>
<evidence type="ECO:0000256" key="2">
    <source>
        <dbReference type="SAM" id="Phobius"/>
    </source>
</evidence>
<proteinExistence type="predicted"/>
<reference evidence="3 4" key="1">
    <citation type="journal article" date="2024" name="IMA Fungus">
        <title>Apiospora arundinis, a panoply of carbohydrate-active enzymes and secondary metabolites.</title>
        <authorList>
            <person name="Sorensen T."/>
            <person name="Petersen C."/>
            <person name="Muurmann A.T."/>
            <person name="Christiansen J.V."/>
            <person name="Brundto M.L."/>
            <person name="Overgaard C.K."/>
            <person name="Boysen A.T."/>
            <person name="Wollenberg R.D."/>
            <person name="Larsen T.O."/>
            <person name="Sorensen J.L."/>
            <person name="Nielsen K.L."/>
            <person name="Sondergaard T.E."/>
        </authorList>
    </citation>
    <scope>NUCLEOTIDE SEQUENCE [LARGE SCALE GENOMIC DNA]</scope>
    <source>
        <strain evidence="3 4">AAU 773</strain>
    </source>
</reference>
<evidence type="ECO:0000256" key="1">
    <source>
        <dbReference type="SAM" id="MobiDB-lite"/>
    </source>
</evidence>